<accession>A0A0V0U3K3</accession>
<keyword evidence="3" id="KW-1185">Reference proteome</keyword>
<reference evidence="2 3" key="1">
    <citation type="submission" date="2015-01" db="EMBL/GenBank/DDBJ databases">
        <title>Evolution of Trichinella species and genotypes.</title>
        <authorList>
            <person name="Korhonen P.K."/>
            <person name="Edoardo P."/>
            <person name="Giuseppe L.R."/>
            <person name="Gasser R.B."/>
        </authorList>
    </citation>
    <scope>NUCLEOTIDE SEQUENCE [LARGE SCALE GENOMIC DNA]</scope>
    <source>
        <strain evidence="2">ISS417</strain>
    </source>
</reference>
<sequence length="63" mass="7213">MDKKQIVRRNEHRLKRKAQPAQTMTTYSGNCPTQQADNDEVKMKLSSKNCGGTIVFFKVAKKQ</sequence>
<evidence type="ECO:0000313" key="2">
    <source>
        <dbReference type="EMBL" id="KRX45839.1"/>
    </source>
</evidence>
<evidence type="ECO:0000313" key="3">
    <source>
        <dbReference type="Proteomes" id="UP000055048"/>
    </source>
</evidence>
<protein>
    <submittedName>
        <fullName evidence="2">Uncharacterized protein</fullName>
    </submittedName>
</protein>
<proteinExistence type="predicted"/>
<gene>
    <name evidence="2" type="ORF">T05_745</name>
</gene>
<name>A0A0V0U3K3_9BILA</name>
<dbReference type="AlphaFoldDB" id="A0A0V0U3K3"/>
<comment type="caution">
    <text evidence="2">The sequence shown here is derived from an EMBL/GenBank/DDBJ whole genome shotgun (WGS) entry which is preliminary data.</text>
</comment>
<organism evidence="2 3">
    <name type="scientific">Trichinella murrelli</name>
    <dbReference type="NCBI Taxonomy" id="144512"/>
    <lineage>
        <taxon>Eukaryota</taxon>
        <taxon>Metazoa</taxon>
        <taxon>Ecdysozoa</taxon>
        <taxon>Nematoda</taxon>
        <taxon>Enoplea</taxon>
        <taxon>Dorylaimia</taxon>
        <taxon>Trichinellida</taxon>
        <taxon>Trichinellidae</taxon>
        <taxon>Trichinella</taxon>
    </lineage>
</organism>
<evidence type="ECO:0000256" key="1">
    <source>
        <dbReference type="SAM" id="MobiDB-lite"/>
    </source>
</evidence>
<dbReference type="Proteomes" id="UP000055048">
    <property type="component" value="Unassembled WGS sequence"/>
</dbReference>
<feature type="region of interest" description="Disordered" evidence="1">
    <location>
        <begin position="1"/>
        <end position="32"/>
    </location>
</feature>
<dbReference type="EMBL" id="JYDJ01000068">
    <property type="protein sequence ID" value="KRX45839.1"/>
    <property type="molecule type" value="Genomic_DNA"/>
</dbReference>
<feature type="compositionally biased region" description="Polar residues" evidence="1">
    <location>
        <begin position="20"/>
        <end position="32"/>
    </location>
</feature>